<evidence type="ECO:0000256" key="3">
    <source>
        <dbReference type="SAM" id="MobiDB-lite"/>
    </source>
</evidence>
<evidence type="ECO:0000313" key="6">
    <source>
        <dbReference type="Proteomes" id="UP000301751"/>
    </source>
</evidence>
<dbReference type="Pfam" id="PF02321">
    <property type="entry name" value="OEP"/>
    <property type="match status" value="1"/>
</dbReference>
<dbReference type="InterPro" id="IPR003423">
    <property type="entry name" value="OMP_efflux"/>
</dbReference>
<feature type="coiled-coil region" evidence="2">
    <location>
        <begin position="179"/>
        <end position="206"/>
    </location>
</feature>
<feature type="signal peptide" evidence="4">
    <location>
        <begin position="1"/>
        <end position="20"/>
    </location>
</feature>
<dbReference type="InterPro" id="IPR010131">
    <property type="entry name" value="MdtP/NodT-like"/>
</dbReference>
<feature type="coiled-coil region" evidence="2">
    <location>
        <begin position="315"/>
        <end position="349"/>
    </location>
</feature>
<keyword evidence="6" id="KW-1185">Reference proteome</keyword>
<reference evidence="6" key="1">
    <citation type="submission" date="2019-03" db="EMBL/GenBank/DDBJ databases">
        <title>Aquabacterium pictum sp.nov., the first bacteriochlorophyll a-containing freshwater bacterium in the genus Aquabacterium of the class Betaproteobacteria.</title>
        <authorList>
            <person name="Hirose S."/>
            <person name="Tank M."/>
            <person name="Hara E."/>
            <person name="Tamaki H."/>
            <person name="Takaichi S."/>
            <person name="Haruta S."/>
            <person name="Hanada S."/>
        </authorList>
    </citation>
    <scope>NUCLEOTIDE SEQUENCE [LARGE SCALE GENOMIC DNA]</scope>
    <source>
        <strain evidence="6">W35</strain>
    </source>
</reference>
<evidence type="ECO:0000256" key="4">
    <source>
        <dbReference type="SAM" id="SignalP"/>
    </source>
</evidence>
<dbReference type="Gene3D" id="1.20.1600.10">
    <property type="entry name" value="Outer membrane efflux proteins (OEP)"/>
    <property type="match status" value="1"/>
</dbReference>
<dbReference type="Proteomes" id="UP000301751">
    <property type="component" value="Unassembled WGS sequence"/>
</dbReference>
<evidence type="ECO:0000256" key="1">
    <source>
        <dbReference type="ARBA" id="ARBA00007613"/>
    </source>
</evidence>
<evidence type="ECO:0000313" key="5">
    <source>
        <dbReference type="EMBL" id="GCL64788.1"/>
    </source>
</evidence>
<feature type="chain" id="PRO_5019777322" description="Transporter" evidence="4">
    <location>
        <begin position="21"/>
        <end position="404"/>
    </location>
</feature>
<evidence type="ECO:0000256" key="2">
    <source>
        <dbReference type="SAM" id="Coils"/>
    </source>
</evidence>
<comment type="similarity">
    <text evidence="1">Belongs to the outer membrane factor (OMF) (TC 1.B.17) family.</text>
</comment>
<keyword evidence="4" id="KW-0732">Signal</keyword>
<evidence type="ECO:0008006" key="7">
    <source>
        <dbReference type="Google" id="ProtNLM"/>
    </source>
</evidence>
<dbReference type="SUPFAM" id="SSF56954">
    <property type="entry name" value="Outer membrane efflux proteins (OEP)"/>
    <property type="match status" value="1"/>
</dbReference>
<protein>
    <recommendedName>
        <fullName evidence="7">Transporter</fullName>
    </recommendedName>
</protein>
<feature type="region of interest" description="Disordered" evidence="3">
    <location>
        <begin position="250"/>
        <end position="273"/>
    </location>
</feature>
<gene>
    <name evidence="5" type="ORF">AQPW35_38690</name>
</gene>
<keyword evidence="2" id="KW-0175">Coiled coil</keyword>
<name>A0A480B159_9BURK</name>
<accession>A0A480B159</accession>
<dbReference type="PANTHER" id="PTHR30203:SF24">
    <property type="entry name" value="BLR4935 PROTEIN"/>
    <property type="match status" value="1"/>
</dbReference>
<dbReference type="PANTHER" id="PTHR30203">
    <property type="entry name" value="OUTER MEMBRANE CATION EFFLUX PROTEIN"/>
    <property type="match status" value="1"/>
</dbReference>
<comment type="caution">
    <text evidence="5">The sequence shown here is derived from an EMBL/GenBank/DDBJ whole genome shotgun (WGS) entry which is preliminary data.</text>
</comment>
<dbReference type="GO" id="GO:0015562">
    <property type="term" value="F:efflux transmembrane transporter activity"/>
    <property type="evidence" value="ECO:0007669"/>
    <property type="project" value="InterPro"/>
</dbReference>
<organism evidence="5 6">
    <name type="scientific">Pseudaquabacterium pictum</name>
    <dbReference type="NCBI Taxonomy" id="2315236"/>
    <lineage>
        <taxon>Bacteria</taxon>
        <taxon>Pseudomonadati</taxon>
        <taxon>Pseudomonadota</taxon>
        <taxon>Betaproteobacteria</taxon>
        <taxon>Burkholderiales</taxon>
        <taxon>Sphaerotilaceae</taxon>
        <taxon>Pseudaquabacterium</taxon>
    </lineage>
</organism>
<proteinExistence type="inferred from homology"/>
<dbReference type="AlphaFoldDB" id="A0A480B159"/>
<sequence length="404" mass="42329">MAWLAAILAGIGLGAAAQTAAQPSLQDLFDAAWARQPEAQALQARRDAARAQQRAAAAWTPEPPAMEASLRSDRLGRNDGARELALGIAVPLWLPDERRRSGALADAALAATGSRASAARLRLAAALREAWWQWQRAVADVDTARAQRDSARQLAADVARRTQAGELARADQNQADAAVAGADAALAQAEAAAAAARQQLQAITGSAIAPTPAAAALSEPEPTGGEAAVHPALAALQDQAAVAERTAALAATQSRAHPEMTLATTRDRGAAGERAAQSLTLAIRIPFGGGPRHDARVAAARADATEAQAQLALDRARLQSDREAAIARVDAARAQQAAAERRARLARETRGFFEKSFRLGETDLPTRLRIEAEATEADRQAARSRIELAAAISAWRQVLGLLPQ</sequence>
<dbReference type="EMBL" id="BJCL01000011">
    <property type="protein sequence ID" value="GCL64788.1"/>
    <property type="molecule type" value="Genomic_DNA"/>
</dbReference>